<dbReference type="SUPFAM" id="SSF53756">
    <property type="entry name" value="UDP-Glycosyltransferase/glycogen phosphorylase"/>
    <property type="match status" value="1"/>
</dbReference>
<dbReference type="HAMAP" id="MF_00392">
    <property type="entry name" value="LpxB"/>
    <property type="match status" value="1"/>
</dbReference>
<dbReference type="OrthoDB" id="9801642at2"/>
<evidence type="ECO:0000313" key="13">
    <source>
        <dbReference type="Proteomes" id="UP000036097"/>
    </source>
</evidence>
<keyword evidence="7 11" id="KW-0328">Glycosyltransferase</keyword>
<dbReference type="Pfam" id="PF02684">
    <property type="entry name" value="LpxB"/>
    <property type="match status" value="1"/>
</dbReference>
<keyword evidence="13" id="KW-1185">Reference proteome</keyword>
<dbReference type="PATRIC" id="fig|1195763.3.peg.826"/>
<keyword evidence="6 11" id="KW-0441">Lipid A biosynthesis</keyword>
<protein>
    <recommendedName>
        <fullName evidence="4 11">Lipid-A-disaccharide synthase</fullName>
        <ecNumber evidence="3 11">2.4.1.182</ecNumber>
    </recommendedName>
</protein>
<comment type="caution">
    <text evidence="12">The sequence shown here is derived from an EMBL/GenBank/DDBJ whole genome shotgun (WGS) entry which is preliminary data.</text>
</comment>
<reference evidence="12 13" key="1">
    <citation type="submission" date="2015-05" db="EMBL/GenBank/DDBJ databases">
        <title>Photobacterium galathea sp. nov.</title>
        <authorList>
            <person name="Machado H."/>
            <person name="Gram L."/>
        </authorList>
    </citation>
    <scope>NUCLEOTIDE SEQUENCE [LARGE SCALE GENOMIC DNA]</scope>
    <source>
        <strain evidence="12 13">CGMCC 1.12159</strain>
    </source>
</reference>
<dbReference type="InterPro" id="IPR003835">
    <property type="entry name" value="Glyco_trans_19"/>
</dbReference>
<keyword evidence="8 11" id="KW-0808">Transferase</keyword>
<gene>
    <name evidence="11 12" type="primary">lpxB</name>
    <name evidence="12" type="ORF">ABT56_03865</name>
</gene>
<evidence type="ECO:0000256" key="4">
    <source>
        <dbReference type="ARBA" id="ARBA00020902"/>
    </source>
</evidence>
<keyword evidence="9 11" id="KW-0443">Lipid metabolism</keyword>
<evidence type="ECO:0000256" key="11">
    <source>
        <dbReference type="HAMAP-Rule" id="MF_00392"/>
    </source>
</evidence>
<name>A0A0J1K245_9GAMM</name>
<evidence type="ECO:0000256" key="7">
    <source>
        <dbReference type="ARBA" id="ARBA00022676"/>
    </source>
</evidence>
<dbReference type="EC" id="2.4.1.182" evidence="3 11"/>
<dbReference type="RefSeq" id="WP_047877553.1">
    <property type="nucleotide sequence ID" value="NZ_LDOT01000003.1"/>
</dbReference>
<dbReference type="CDD" id="cd01635">
    <property type="entry name" value="Glycosyltransferase_GTB-type"/>
    <property type="match status" value="1"/>
</dbReference>
<dbReference type="NCBIfam" id="TIGR00215">
    <property type="entry name" value="lpxB"/>
    <property type="match status" value="1"/>
</dbReference>
<organism evidence="12 13">
    <name type="scientific">Photobacterium aquae</name>
    <dbReference type="NCBI Taxonomy" id="1195763"/>
    <lineage>
        <taxon>Bacteria</taxon>
        <taxon>Pseudomonadati</taxon>
        <taxon>Pseudomonadota</taxon>
        <taxon>Gammaproteobacteria</taxon>
        <taxon>Vibrionales</taxon>
        <taxon>Vibrionaceae</taxon>
        <taxon>Photobacterium</taxon>
    </lineage>
</organism>
<comment type="pathway">
    <text evidence="11">Bacterial outer membrane biogenesis; LPS lipid A biosynthesis.</text>
</comment>
<evidence type="ECO:0000256" key="5">
    <source>
        <dbReference type="ARBA" id="ARBA00022516"/>
    </source>
</evidence>
<sequence length="379" mass="42399">MTKPLRIGIVAGEISGDILGAGFMQAVRAQYPDAEFVGIAGPRMQAEGCETLFDMEELAVMGIVEVLGRLPRLFKVKGELVKYFTDNPPDVFVGIDAPDFNLRLERDLKDAGIKTVHYVSPSVWAWRQKRIFKIEAATNLVLAFLPFEKAFYDKFNVPCEFIGHTMADAIPLETDQRAAQQLLGLDSSKRWLAVLPGSRGGEMELLAPPFIETCRLLKQQHPDLGFVVALVNQKRRAQFEQAWQHTAPELDFVLVDDTARNVMIASDAVLLASGTVALECMLVKRPMVVGYKVKPLTAWLAKRMLKTKYVSLANILADRELVPELLQDDCTPEKLATEVNRFLEADNSELMAEFTRLHQLIRCDADRKAADAVLKLIDK</sequence>
<evidence type="ECO:0000256" key="8">
    <source>
        <dbReference type="ARBA" id="ARBA00022679"/>
    </source>
</evidence>
<dbReference type="PANTHER" id="PTHR30372:SF4">
    <property type="entry name" value="LIPID-A-DISACCHARIDE SYNTHASE, MITOCHONDRIAL-RELATED"/>
    <property type="match status" value="1"/>
</dbReference>
<evidence type="ECO:0000256" key="3">
    <source>
        <dbReference type="ARBA" id="ARBA00012687"/>
    </source>
</evidence>
<keyword evidence="5 11" id="KW-0444">Lipid biosynthesis</keyword>
<evidence type="ECO:0000313" key="12">
    <source>
        <dbReference type="EMBL" id="KLV08512.1"/>
    </source>
</evidence>
<dbReference type="GO" id="GO:0009245">
    <property type="term" value="P:lipid A biosynthetic process"/>
    <property type="evidence" value="ECO:0007669"/>
    <property type="project" value="UniProtKB-UniRule"/>
</dbReference>
<proteinExistence type="inferred from homology"/>
<evidence type="ECO:0000256" key="1">
    <source>
        <dbReference type="ARBA" id="ARBA00002056"/>
    </source>
</evidence>
<dbReference type="GO" id="GO:0016020">
    <property type="term" value="C:membrane"/>
    <property type="evidence" value="ECO:0007669"/>
    <property type="project" value="GOC"/>
</dbReference>
<dbReference type="Proteomes" id="UP000036097">
    <property type="component" value="Unassembled WGS sequence"/>
</dbReference>
<dbReference type="AlphaFoldDB" id="A0A0J1K245"/>
<dbReference type="GO" id="GO:0008915">
    <property type="term" value="F:lipid-A-disaccharide synthase activity"/>
    <property type="evidence" value="ECO:0007669"/>
    <property type="project" value="UniProtKB-UniRule"/>
</dbReference>
<dbReference type="GO" id="GO:0005543">
    <property type="term" value="F:phospholipid binding"/>
    <property type="evidence" value="ECO:0007669"/>
    <property type="project" value="TreeGrafter"/>
</dbReference>
<comment type="similarity">
    <text evidence="2 11">Belongs to the LpxB family.</text>
</comment>
<accession>A0A0J1K245</accession>
<evidence type="ECO:0000256" key="9">
    <source>
        <dbReference type="ARBA" id="ARBA00023098"/>
    </source>
</evidence>
<comment type="function">
    <text evidence="1 11">Condensation of UDP-2,3-diacylglucosamine and 2,3-diacylglucosamine-1-phosphate to form lipid A disaccharide, a precursor of lipid A, a phosphorylated glycolipid that anchors the lipopolysaccharide to the outer membrane of the cell.</text>
</comment>
<evidence type="ECO:0000256" key="2">
    <source>
        <dbReference type="ARBA" id="ARBA00007868"/>
    </source>
</evidence>
<evidence type="ECO:0000256" key="6">
    <source>
        <dbReference type="ARBA" id="ARBA00022556"/>
    </source>
</evidence>
<dbReference type="UniPathway" id="UPA00973"/>
<dbReference type="PANTHER" id="PTHR30372">
    <property type="entry name" value="LIPID-A-DISACCHARIDE SYNTHASE"/>
    <property type="match status" value="1"/>
</dbReference>
<dbReference type="EMBL" id="LDOT01000003">
    <property type="protein sequence ID" value="KLV08512.1"/>
    <property type="molecule type" value="Genomic_DNA"/>
</dbReference>
<dbReference type="STRING" id="1195763.ABT56_03865"/>
<evidence type="ECO:0000256" key="10">
    <source>
        <dbReference type="ARBA" id="ARBA00048975"/>
    </source>
</evidence>
<comment type="catalytic activity">
    <reaction evidence="10 11">
        <text>a lipid X + a UDP-2-N,3-O-bis[(3R)-3-hydroxyacyl]-alpha-D-glucosamine = a lipid A disaccharide + UDP + H(+)</text>
        <dbReference type="Rhea" id="RHEA:67828"/>
        <dbReference type="ChEBI" id="CHEBI:15378"/>
        <dbReference type="ChEBI" id="CHEBI:58223"/>
        <dbReference type="ChEBI" id="CHEBI:137748"/>
        <dbReference type="ChEBI" id="CHEBI:176338"/>
        <dbReference type="ChEBI" id="CHEBI:176343"/>
        <dbReference type="EC" id="2.4.1.182"/>
    </reaction>
</comment>